<feature type="active site" description="Proton donor/acceptor" evidence="7">
    <location>
        <position position="193"/>
    </location>
</feature>
<reference evidence="8 9" key="2">
    <citation type="submission" date="2017-09" db="EMBL/GenBank/DDBJ databases">
        <title>The genome of whitefly Bemisia tabaci, a global crop pest, provides novel insights into virus transmission, host adaptation and insecticide resistance.</title>
        <authorList>
            <person name="Kaur N."/>
            <person name="Kliot A."/>
            <person name="Pinheiro P.V."/>
            <person name="Luan J."/>
            <person name="Zheng Y."/>
            <person name="Liu W."/>
            <person name="Sun H."/>
            <person name="Yang X."/>
            <person name="Xu Y."/>
            <person name="Luo Y."/>
            <person name="Kruse A."/>
            <person name="Fisher T.W."/>
            <person name="Nelson D.R."/>
            <person name="Elimelech M."/>
            <person name="MacCoss M."/>
            <person name="Johnson R."/>
            <person name="Cohen E."/>
            <person name="Hunter W.B."/>
            <person name="Brown J.K."/>
            <person name="Jander G."/>
            <person name="Cilia M."/>
            <person name="Douglas A.E."/>
            <person name="Ghanim M."/>
            <person name="Simmons A.M."/>
            <person name="Wintermantel W.M."/>
            <person name="Ling K.-S."/>
            <person name="Fei Z."/>
        </authorList>
    </citation>
    <scope>NUCLEOTIDE SEQUENCE [LARGE SCALE GENOMIC DNA]</scope>
    <source>
        <strain evidence="8 9">MEAM1</strain>
    </source>
</reference>
<dbReference type="UniPathway" id="UPA00219"/>
<feature type="binding site" evidence="7">
    <location>
        <begin position="49"/>
        <end position="50"/>
    </location>
    <ligand>
        <name>substrate</name>
    </ligand>
</feature>
<dbReference type="InterPro" id="IPR015942">
    <property type="entry name" value="Asp/Glu/hydantoin_racemase"/>
</dbReference>
<keyword evidence="6 7" id="KW-0961">Cell wall biogenesis/degradation</keyword>
<dbReference type="GO" id="GO:0009252">
    <property type="term" value="P:peptidoglycan biosynthetic process"/>
    <property type="evidence" value="ECO:0007669"/>
    <property type="project" value="UniProtKB-UniRule"/>
</dbReference>
<evidence type="ECO:0000313" key="9">
    <source>
        <dbReference type="Proteomes" id="UP000216438"/>
    </source>
</evidence>
<evidence type="ECO:0000313" key="8">
    <source>
        <dbReference type="EMBL" id="ASX26439.1"/>
    </source>
</evidence>
<comment type="function">
    <text evidence="7">Provides the (R)-glutamate required for cell wall biosynthesis.</text>
</comment>
<dbReference type="SUPFAM" id="SSF53681">
    <property type="entry name" value="Aspartate/glutamate racemase"/>
    <property type="match status" value="2"/>
</dbReference>
<dbReference type="InterPro" id="IPR018187">
    <property type="entry name" value="Asp/Glu_racemase_AS_1"/>
</dbReference>
<dbReference type="Pfam" id="PF01177">
    <property type="entry name" value="Asp_Glu_race"/>
    <property type="match status" value="1"/>
</dbReference>
<evidence type="ECO:0000256" key="3">
    <source>
        <dbReference type="ARBA" id="ARBA00022960"/>
    </source>
</evidence>
<evidence type="ECO:0000256" key="4">
    <source>
        <dbReference type="ARBA" id="ARBA00022984"/>
    </source>
</evidence>
<dbReference type="NCBIfam" id="TIGR00067">
    <property type="entry name" value="glut_race"/>
    <property type="match status" value="1"/>
</dbReference>
<dbReference type="InterPro" id="IPR033134">
    <property type="entry name" value="Asp/Glu_racemase_AS_2"/>
</dbReference>
<dbReference type="EC" id="5.1.1.3" evidence="2 7"/>
<dbReference type="HAMAP" id="MF_00258">
    <property type="entry name" value="Glu_racemase"/>
    <property type="match status" value="1"/>
</dbReference>
<keyword evidence="3 7" id="KW-0133">Cell shape</keyword>
<evidence type="ECO:0000256" key="5">
    <source>
        <dbReference type="ARBA" id="ARBA00023235"/>
    </source>
</evidence>
<dbReference type="Gene3D" id="3.40.50.1860">
    <property type="match status" value="2"/>
</dbReference>
<dbReference type="PROSITE" id="PS00924">
    <property type="entry name" value="ASP_GLU_RACEMASE_2"/>
    <property type="match status" value="1"/>
</dbReference>
<protein>
    <recommendedName>
        <fullName evidence="2 7">Glutamate racemase</fullName>
        <ecNumber evidence="2 7">5.1.1.3</ecNumber>
    </recommendedName>
</protein>
<dbReference type="EMBL" id="CP016303">
    <property type="protein sequence ID" value="ASX26439.1"/>
    <property type="molecule type" value="Genomic_DNA"/>
</dbReference>
<accession>A0A249DYK3</accession>
<feature type="binding site" evidence="7">
    <location>
        <begin position="194"/>
        <end position="195"/>
    </location>
    <ligand>
        <name>substrate</name>
    </ligand>
</feature>
<dbReference type="FunFam" id="3.40.50.1860:FF:000001">
    <property type="entry name" value="Glutamate racemase"/>
    <property type="match status" value="1"/>
</dbReference>
<comment type="pathway">
    <text evidence="7">Cell wall biogenesis; peptidoglycan biosynthesis.</text>
</comment>
<dbReference type="OrthoDB" id="9801055at2"/>
<evidence type="ECO:0000256" key="7">
    <source>
        <dbReference type="HAMAP-Rule" id="MF_00258"/>
    </source>
</evidence>
<comment type="catalytic activity">
    <reaction evidence="1 7">
        <text>L-glutamate = D-glutamate</text>
        <dbReference type="Rhea" id="RHEA:12813"/>
        <dbReference type="ChEBI" id="CHEBI:29985"/>
        <dbReference type="ChEBI" id="CHEBI:29986"/>
        <dbReference type="EC" id="5.1.1.3"/>
    </reaction>
</comment>
<feature type="binding site" evidence="7">
    <location>
        <begin position="82"/>
        <end position="83"/>
    </location>
    <ligand>
        <name>substrate</name>
    </ligand>
</feature>
<reference evidence="9" key="1">
    <citation type="submission" date="2016-06" db="EMBL/GenBank/DDBJ databases">
        <authorList>
            <person name="Chen W."/>
            <person name="Hasegawa D.K."/>
        </authorList>
    </citation>
    <scope>NUCLEOTIDE SEQUENCE [LARGE SCALE GENOMIC DNA]</scope>
    <source>
        <strain evidence="9">MEAM1</strain>
    </source>
</reference>
<dbReference type="PANTHER" id="PTHR21198:SF2">
    <property type="entry name" value="GLUTAMATE RACEMASE"/>
    <property type="match status" value="1"/>
</dbReference>
<dbReference type="InterPro" id="IPR001920">
    <property type="entry name" value="Asp/Glu_race"/>
</dbReference>
<dbReference type="GO" id="GO:0008360">
    <property type="term" value="P:regulation of cell shape"/>
    <property type="evidence" value="ECO:0007669"/>
    <property type="project" value="UniProtKB-KW"/>
</dbReference>
<dbReference type="GO" id="GO:0008881">
    <property type="term" value="F:glutamate racemase activity"/>
    <property type="evidence" value="ECO:0007669"/>
    <property type="project" value="UniProtKB-UniRule"/>
</dbReference>
<name>A0A249DYK3_9ENTR</name>
<evidence type="ECO:0000256" key="1">
    <source>
        <dbReference type="ARBA" id="ARBA00001602"/>
    </source>
</evidence>
<gene>
    <name evidence="7" type="primary">murI</name>
    <name evidence="8" type="ORF">BA171_05040</name>
</gene>
<sequence length="271" mass="30429">MTSQMNFYDRVSVLILDSGIGGLSVYQEMQKLLPHIHYIYCFDNEGFPYGEKSEIFILEQVIKIMTAIQKKHFLNCVIIACNTASTIVLPILRQRFSFPVIGAVPAIKPAARITRNGVLGLLATPATIKRPYTLDLIKRFAKNCQVELLGSSELVYLAEKKVLGKEISINMFKKILQPWLNLQKVPDTIVLGCTHFPFIINELQQIFLNASMIHSGAAIAKRAFSLIGSQQNTSVHSFKNKAYCVKKNEDTESLSPILEKYGFSVLEELSL</sequence>
<dbReference type="InterPro" id="IPR004391">
    <property type="entry name" value="Glu_race"/>
</dbReference>
<organism evidence="8 9">
    <name type="scientific">Candidatus Hamiltonella defensa</name>
    <name type="common">Bemisia tabaci</name>
    <dbReference type="NCBI Taxonomy" id="672795"/>
    <lineage>
        <taxon>Bacteria</taxon>
        <taxon>Pseudomonadati</taxon>
        <taxon>Pseudomonadota</taxon>
        <taxon>Gammaproteobacteria</taxon>
        <taxon>Enterobacterales</taxon>
        <taxon>Enterobacteriaceae</taxon>
        <taxon>aphid secondary symbionts</taxon>
        <taxon>Candidatus Williamhamiltonella</taxon>
    </lineage>
</organism>
<dbReference type="AlphaFoldDB" id="A0A249DYK3"/>
<proteinExistence type="inferred from homology"/>
<dbReference type="PROSITE" id="PS00923">
    <property type="entry name" value="ASP_GLU_RACEMASE_1"/>
    <property type="match status" value="1"/>
</dbReference>
<evidence type="ECO:0000256" key="2">
    <source>
        <dbReference type="ARBA" id="ARBA00013090"/>
    </source>
</evidence>
<dbReference type="RefSeq" id="WP_016857480.1">
    <property type="nucleotide sequence ID" value="NZ_CP016303.1"/>
</dbReference>
<dbReference type="Proteomes" id="UP000216438">
    <property type="component" value="Chromosome"/>
</dbReference>
<dbReference type="GO" id="GO:0071555">
    <property type="term" value="P:cell wall organization"/>
    <property type="evidence" value="ECO:0007669"/>
    <property type="project" value="UniProtKB-KW"/>
</dbReference>
<comment type="similarity">
    <text evidence="7">Belongs to the aspartate/glutamate racemases family.</text>
</comment>
<keyword evidence="5 7" id="KW-0413">Isomerase</keyword>
<evidence type="ECO:0000256" key="6">
    <source>
        <dbReference type="ARBA" id="ARBA00023316"/>
    </source>
</evidence>
<feature type="binding site" evidence="7">
    <location>
        <begin position="17"/>
        <end position="18"/>
    </location>
    <ligand>
        <name>substrate</name>
    </ligand>
</feature>
<dbReference type="PANTHER" id="PTHR21198">
    <property type="entry name" value="GLUTAMATE RACEMASE"/>
    <property type="match status" value="1"/>
</dbReference>
<keyword evidence="4 7" id="KW-0573">Peptidoglycan synthesis</keyword>
<feature type="active site" description="Proton donor/acceptor" evidence="7">
    <location>
        <position position="81"/>
    </location>
</feature>